<feature type="domain" description="SF3 helicase" evidence="4">
    <location>
        <begin position="621"/>
        <end position="782"/>
    </location>
</feature>
<keyword evidence="3" id="KW-0067">ATP-binding</keyword>
<keyword evidence="1" id="KW-0547">Nucleotide-binding</keyword>
<protein>
    <recommendedName>
        <fullName evidence="4">SF3 helicase domain-containing protein</fullName>
    </recommendedName>
</protein>
<dbReference type="Pfam" id="PF23162">
    <property type="entry name" value="AEP_C962R"/>
    <property type="match status" value="1"/>
</dbReference>
<evidence type="ECO:0000313" key="5">
    <source>
        <dbReference type="EMBL" id="QHS81692.1"/>
    </source>
</evidence>
<dbReference type="InterPro" id="IPR056443">
    <property type="entry name" value="AEP_C962R"/>
</dbReference>
<dbReference type="PROSITE" id="PS51206">
    <property type="entry name" value="SF3_HELICASE_1"/>
    <property type="match status" value="1"/>
</dbReference>
<dbReference type="NCBIfam" id="TIGR01613">
    <property type="entry name" value="primase_Cterm"/>
    <property type="match status" value="1"/>
</dbReference>
<dbReference type="InterPro" id="IPR006500">
    <property type="entry name" value="Helicase_put_C_phage/plasmid"/>
</dbReference>
<reference evidence="5" key="1">
    <citation type="journal article" date="2020" name="Nature">
        <title>Giant virus diversity and host interactions through global metagenomics.</title>
        <authorList>
            <person name="Schulz F."/>
            <person name="Roux S."/>
            <person name="Paez-Espino D."/>
            <person name="Jungbluth S."/>
            <person name="Walsh D.A."/>
            <person name="Denef V.J."/>
            <person name="McMahon K.D."/>
            <person name="Konstantinidis K.T."/>
            <person name="Eloe-Fadrosh E.A."/>
            <person name="Kyrpides N.C."/>
            <person name="Woyke T."/>
        </authorList>
    </citation>
    <scope>NUCLEOTIDE SEQUENCE</scope>
    <source>
        <strain evidence="5">GVMAG-S-1101164-72</strain>
    </source>
</reference>
<dbReference type="PANTHER" id="PTHR35372">
    <property type="entry name" value="ATP BINDING PROTEIN-RELATED"/>
    <property type="match status" value="1"/>
</dbReference>
<evidence type="ECO:0000259" key="4">
    <source>
        <dbReference type="PROSITE" id="PS51206"/>
    </source>
</evidence>
<dbReference type="EMBL" id="MN740759">
    <property type="protein sequence ID" value="QHS81692.1"/>
    <property type="molecule type" value="Genomic_DNA"/>
</dbReference>
<dbReference type="GO" id="GO:0016817">
    <property type="term" value="F:hydrolase activity, acting on acid anhydrides"/>
    <property type="evidence" value="ECO:0007669"/>
    <property type="project" value="InterPro"/>
</dbReference>
<evidence type="ECO:0000256" key="1">
    <source>
        <dbReference type="ARBA" id="ARBA00022741"/>
    </source>
</evidence>
<dbReference type="InterPro" id="IPR014819">
    <property type="entry name" value="PriCT_2"/>
</dbReference>
<dbReference type="AlphaFoldDB" id="A0A6C0APP1"/>
<dbReference type="Gene3D" id="3.40.50.300">
    <property type="entry name" value="P-loop containing nucleotide triphosphate hydrolases"/>
    <property type="match status" value="1"/>
</dbReference>
<accession>A0A6C0APP1</accession>
<evidence type="ECO:0000256" key="2">
    <source>
        <dbReference type="ARBA" id="ARBA00022801"/>
    </source>
</evidence>
<name>A0A6C0APP1_9ZZZZ</name>
<proteinExistence type="predicted"/>
<dbReference type="InterPro" id="IPR051620">
    <property type="entry name" value="ORF904-like_C"/>
</dbReference>
<dbReference type="Pfam" id="PF08707">
    <property type="entry name" value="PriCT_2"/>
    <property type="match status" value="1"/>
</dbReference>
<organism evidence="5">
    <name type="scientific">viral metagenome</name>
    <dbReference type="NCBI Taxonomy" id="1070528"/>
    <lineage>
        <taxon>unclassified sequences</taxon>
        <taxon>metagenomes</taxon>
        <taxon>organismal metagenomes</taxon>
    </lineage>
</organism>
<keyword evidence="2" id="KW-0378">Hydrolase</keyword>
<dbReference type="InterPro" id="IPR027417">
    <property type="entry name" value="P-loop_NTPase"/>
</dbReference>
<sequence length="939" mass="108714">MALSESFLEGPLAAFLRSHPADKGGSIAVTGMGTMKGKWSIPPEKYDGFLDLLHDHLFVKNRRPLNLVEQRPNDGIQPGLVDLDFKQPLESSMKRRFGITHIRAFLRAYIDQLTTFFELKDPINFYISLRPTPYESKKDKAIKDGIHIQYDMALPFEYQLAIRHKLMELDVVKTSFANTGYTNDEKDIYDEVSIRNGAWFFYGESKPDIHAYALAYRYSYDPLSNTLKDESIESLTNRELMEKLSVRHKLQVKPVVILKDAESEWNRCLDQVKTVKQNAVVATKEEEIADTFPTWLSTGCTDEEIALAKKITLQCLSVARANAYDTWKEVGWCLHGIAATEEMFDCYMEFSAKSPKFSHNDITKLRREWTVGNRSGGRRLTIRSLHLWGRNDNPVEYAKLLEEDNCQFVQNHVDDTHTHLARLMQRMYWGDFKVSVESKSNTWYMFQDSCWRKLVQAVEFRNKMNTEVADLIDKARQATRRRLLAAQGSGGDEKDFEEARLKRLLKVEKHLYDASFKDAVIRDCVGFFYENEFAQKLNMNPYLVGFANGVVNLRAERVGADGKPEQFCEFRECKPEDYVSFQAGRWQPKQCDPIDYVAYRSDDPEQAEIDAFMEKVFPQPDLRAYMWRKLASCLEGTNREQKYDTWIGVGGNGKSKLVDLMSMSLGDYAVSLQSTVLTRKRPDSGAANPDIMAVRNRRFIYMAEPDDGEPLNTSRMKQFTGEDVVEARGLFEDQSKFQITGKMFMLCNKFPAIHAMDRGTWRRVMAVPFVSKFVDPDGEEGKDINPDKNIWPRDNFLDAKLKKWRGAFMARLIHVYETQYLKQGIEPIPLVVQQESLNYRSMFDSFGKFMQARIRKVKGEESCIKEIWHIYKRWSEEAGGKKLTMVELQKRLNDEFGEPLDKKTYKQCRLFESEEDIEEFEQEQQDIKAGKPRVVADPN</sequence>
<dbReference type="GO" id="GO:0005524">
    <property type="term" value="F:ATP binding"/>
    <property type="evidence" value="ECO:0007669"/>
    <property type="project" value="UniProtKB-KW"/>
</dbReference>
<dbReference type="InterPro" id="IPR014015">
    <property type="entry name" value="Helicase_SF3_DNA-vir"/>
</dbReference>
<dbReference type="Pfam" id="PF08706">
    <property type="entry name" value="D5_N"/>
    <property type="match status" value="1"/>
</dbReference>
<evidence type="ECO:0000256" key="3">
    <source>
        <dbReference type="ARBA" id="ARBA00022840"/>
    </source>
</evidence>
<dbReference type="InterPro" id="IPR014818">
    <property type="entry name" value="Phage/plasmid_primase_P4_C"/>
</dbReference>
<dbReference type="PANTHER" id="PTHR35372:SF2">
    <property type="entry name" value="SF3 HELICASE DOMAIN-CONTAINING PROTEIN"/>
    <property type="match status" value="1"/>
</dbReference>